<name>F4Q718_CACFS</name>
<dbReference type="AlphaFoldDB" id="F4Q718"/>
<dbReference type="RefSeq" id="XP_004354584.1">
    <property type="nucleotide sequence ID" value="XM_004354532.1"/>
</dbReference>
<gene>
    <name evidence="1" type="ORF">DFA_09228</name>
</gene>
<keyword evidence="2" id="KW-1185">Reference proteome</keyword>
<reference evidence="2" key="1">
    <citation type="journal article" date="2011" name="Genome Res.">
        <title>Phylogeny-wide analysis of social amoeba genomes highlights ancient origins for complex intercellular communication.</title>
        <authorList>
            <person name="Heidel A.J."/>
            <person name="Lawal H.M."/>
            <person name="Felder M."/>
            <person name="Schilde C."/>
            <person name="Helps N.R."/>
            <person name="Tunggal B."/>
            <person name="Rivero F."/>
            <person name="John U."/>
            <person name="Schleicher M."/>
            <person name="Eichinger L."/>
            <person name="Platzer M."/>
            <person name="Noegel A.A."/>
            <person name="Schaap P."/>
            <person name="Gloeckner G."/>
        </authorList>
    </citation>
    <scope>NUCLEOTIDE SEQUENCE [LARGE SCALE GENOMIC DNA]</scope>
    <source>
        <strain evidence="2">SH3</strain>
    </source>
</reference>
<dbReference type="Proteomes" id="UP000007797">
    <property type="component" value="Unassembled WGS sequence"/>
</dbReference>
<accession>F4Q718</accession>
<evidence type="ECO:0000313" key="2">
    <source>
        <dbReference type="Proteomes" id="UP000007797"/>
    </source>
</evidence>
<dbReference type="GeneID" id="14868148"/>
<evidence type="ECO:0000313" key="1">
    <source>
        <dbReference type="EMBL" id="EGG16200.1"/>
    </source>
</evidence>
<sequence>MDTDHYDDALGGVDFGRSGITKVIEVLVCAVELASIGCQTKRVVGKRLDCESNRYAHWHACDGLVGDDGPRETLYDDGKDGWGNWIALFCTSFDFERFRQYVVDDGADHGAAQKAEY</sequence>
<protein>
    <submittedName>
        <fullName evidence="1">Uncharacterized protein</fullName>
    </submittedName>
</protein>
<dbReference type="KEGG" id="dfa:DFA_09228"/>
<organism evidence="1 2">
    <name type="scientific">Cavenderia fasciculata</name>
    <name type="common">Slime mold</name>
    <name type="synonym">Dictyostelium fasciculatum</name>
    <dbReference type="NCBI Taxonomy" id="261658"/>
    <lineage>
        <taxon>Eukaryota</taxon>
        <taxon>Amoebozoa</taxon>
        <taxon>Evosea</taxon>
        <taxon>Eumycetozoa</taxon>
        <taxon>Dictyostelia</taxon>
        <taxon>Acytosteliales</taxon>
        <taxon>Cavenderiaceae</taxon>
        <taxon>Cavenderia</taxon>
    </lineage>
</organism>
<dbReference type="EMBL" id="GL883024">
    <property type="protein sequence ID" value="EGG16200.1"/>
    <property type="molecule type" value="Genomic_DNA"/>
</dbReference>
<proteinExistence type="predicted"/>